<protein>
    <submittedName>
        <fullName evidence="1">Uncharacterized protein</fullName>
    </submittedName>
</protein>
<dbReference type="Proteomes" id="UP000324222">
    <property type="component" value="Unassembled WGS sequence"/>
</dbReference>
<dbReference type="AlphaFoldDB" id="A0A5B7IQV8"/>
<evidence type="ECO:0000313" key="2">
    <source>
        <dbReference type="Proteomes" id="UP000324222"/>
    </source>
</evidence>
<evidence type="ECO:0000313" key="1">
    <source>
        <dbReference type="EMBL" id="MPC87921.1"/>
    </source>
</evidence>
<dbReference type="EMBL" id="VSRR010076028">
    <property type="protein sequence ID" value="MPC87921.1"/>
    <property type="molecule type" value="Genomic_DNA"/>
</dbReference>
<accession>A0A5B7IQV8</accession>
<gene>
    <name evidence="1" type="ORF">E2C01_082803</name>
</gene>
<sequence length="71" mass="8193">MRGLAVLVKQAKTLYLGRVKKKKRQRKYSEVKPAGEGEKEKIGSMVVSDVKFSQRKVRQQQVKETGFVREL</sequence>
<comment type="caution">
    <text evidence="1">The sequence shown here is derived from an EMBL/GenBank/DDBJ whole genome shotgun (WGS) entry which is preliminary data.</text>
</comment>
<keyword evidence="2" id="KW-1185">Reference proteome</keyword>
<proteinExistence type="predicted"/>
<name>A0A5B7IQV8_PORTR</name>
<reference evidence="1 2" key="1">
    <citation type="submission" date="2019-05" db="EMBL/GenBank/DDBJ databases">
        <title>Another draft genome of Portunus trituberculatus and its Hox gene families provides insights of decapod evolution.</title>
        <authorList>
            <person name="Jeong J.-H."/>
            <person name="Song I."/>
            <person name="Kim S."/>
            <person name="Choi T."/>
            <person name="Kim D."/>
            <person name="Ryu S."/>
            <person name="Kim W."/>
        </authorList>
    </citation>
    <scope>NUCLEOTIDE SEQUENCE [LARGE SCALE GENOMIC DNA]</scope>
    <source>
        <tissue evidence="1">Muscle</tissue>
    </source>
</reference>
<organism evidence="1 2">
    <name type="scientific">Portunus trituberculatus</name>
    <name type="common">Swimming crab</name>
    <name type="synonym">Neptunus trituberculatus</name>
    <dbReference type="NCBI Taxonomy" id="210409"/>
    <lineage>
        <taxon>Eukaryota</taxon>
        <taxon>Metazoa</taxon>
        <taxon>Ecdysozoa</taxon>
        <taxon>Arthropoda</taxon>
        <taxon>Crustacea</taxon>
        <taxon>Multicrustacea</taxon>
        <taxon>Malacostraca</taxon>
        <taxon>Eumalacostraca</taxon>
        <taxon>Eucarida</taxon>
        <taxon>Decapoda</taxon>
        <taxon>Pleocyemata</taxon>
        <taxon>Brachyura</taxon>
        <taxon>Eubrachyura</taxon>
        <taxon>Portunoidea</taxon>
        <taxon>Portunidae</taxon>
        <taxon>Portuninae</taxon>
        <taxon>Portunus</taxon>
    </lineage>
</organism>